<feature type="compositionally biased region" description="Low complexity" evidence="1">
    <location>
        <begin position="9"/>
        <end position="18"/>
    </location>
</feature>
<evidence type="ECO:0000256" key="1">
    <source>
        <dbReference type="SAM" id="MobiDB-lite"/>
    </source>
</evidence>
<dbReference type="InterPro" id="IPR055201">
    <property type="entry name" value="IHF-like_H2TH"/>
</dbReference>
<dbReference type="InterPro" id="IPR047806">
    <property type="entry name" value="IHF_actinobact"/>
</dbReference>
<keyword evidence="4" id="KW-1185">Reference proteome</keyword>
<dbReference type="STRING" id="76728.AQ490_14940"/>
<dbReference type="EMBL" id="LLZU01000005">
    <property type="protein sequence ID" value="KRV50390.1"/>
    <property type="molecule type" value="Genomic_DNA"/>
</dbReference>
<proteinExistence type="predicted"/>
<dbReference type="Proteomes" id="UP000050867">
    <property type="component" value="Unassembled WGS sequence"/>
</dbReference>
<evidence type="ECO:0000313" key="3">
    <source>
        <dbReference type="EMBL" id="KRV50390.1"/>
    </source>
</evidence>
<gene>
    <name evidence="3" type="ORF">AQ490_14940</name>
</gene>
<dbReference type="Pfam" id="PF22525">
    <property type="entry name" value="H2TH_5"/>
    <property type="match status" value="1"/>
</dbReference>
<dbReference type="OrthoDB" id="3197442at2"/>
<dbReference type="AlphaFoldDB" id="A0A0T6LWE9"/>
<evidence type="ECO:0000313" key="4">
    <source>
        <dbReference type="Proteomes" id="UP000050867"/>
    </source>
</evidence>
<feature type="domain" description="Integration host factor-like helix-two turn-helix" evidence="2">
    <location>
        <begin position="32"/>
        <end position="102"/>
    </location>
</feature>
<reference evidence="3 4" key="1">
    <citation type="submission" date="2015-10" db="EMBL/GenBank/DDBJ databases">
        <title>Draft genome sequence of pyrrolomycin-producing Streptomyces vitaminophilus.</title>
        <authorList>
            <person name="Graham D.E."/>
            <person name="Mahan K.M."/>
            <person name="Klingeman D.M."/>
            <person name="Hettich R.L."/>
            <person name="Parry R.J."/>
        </authorList>
    </citation>
    <scope>NUCLEOTIDE SEQUENCE [LARGE SCALE GENOMIC DNA]</scope>
    <source>
        <strain evidence="3 4">ATCC 31673</strain>
    </source>
</reference>
<dbReference type="GO" id="GO:0005840">
    <property type="term" value="C:ribosome"/>
    <property type="evidence" value="ECO:0007669"/>
    <property type="project" value="UniProtKB-KW"/>
</dbReference>
<dbReference type="SUPFAM" id="SSF46946">
    <property type="entry name" value="S13-like H2TH domain"/>
    <property type="match status" value="1"/>
</dbReference>
<feature type="region of interest" description="Disordered" evidence="1">
    <location>
        <begin position="1"/>
        <end position="20"/>
    </location>
</feature>
<protein>
    <submittedName>
        <fullName evidence="3">30S ribosomal protein S13</fullName>
    </submittedName>
</protein>
<accession>A0A0T6LWE9</accession>
<sequence>MALPPLTPEQRAAALAKAAEARRERAEVKNRLKHSGASLHEVIKAGQENDVIGKMKVSALLESLPGVGKVRAKQIMERLGISESRRVRGLGSNQIASLEREFGGGTA</sequence>
<comment type="caution">
    <text evidence="3">The sequence shown here is derived from an EMBL/GenBank/DDBJ whole genome shotgun (WGS) entry which is preliminary data.</text>
</comment>
<keyword evidence="3" id="KW-0689">Ribosomal protein</keyword>
<dbReference type="GO" id="GO:0003676">
    <property type="term" value="F:nucleic acid binding"/>
    <property type="evidence" value="ECO:0007669"/>
    <property type="project" value="InterPro"/>
</dbReference>
<keyword evidence="3" id="KW-0687">Ribonucleoprotein</keyword>
<dbReference type="InterPro" id="IPR010979">
    <property type="entry name" value="Ribosomal_uS13-like_H2TH"/>
</dbReference>
<name>A0A0T6LWE9_WENVI</name>
<evidence type="ECO:0000259" key="2">
    <source>
        <dbReference type="Pfam" id="PF22525"/>
    </source>
</evidence>
<dbReference type="NCBIfam" id="NF041260">
    <property type="entry name" value="actino_IHF"/>
    <property type="match status" value="1"/>
</dbReference>
<organism evidence="3 4">
    <name type="scientific">Wenjunlia vitaminophila</name>
    <name type="common">Streptomyces vitaminophilus</name>
    <dbReference type="NCBI Taxonomy" id="76728"/>
    <lineage>
        <taxon>Bacteria</taxon>
        <taxon>Bacillati</taxon>
        <taxon>Actinomycetota</taxon>
        <taxon>Actinomycetes</taxon>
        <taxon>Kitasatosporales</taxon>
        <taxon>Streptomycetaceae</taxon>
        <taxon>Wenjunlia</taxon>
    </lineage>
</organism>
<dbReference type="Gene3D" id="1.10.8.50">
    <property type="match status" value="1"/>
</dbReference>
<dbReference type="RefSeq" id="WP_018386018.1">
    <property type="nucleotide sequence ID" value="NZ_LLZU01000005.1"/>
</dbReference>
<dbReference type="eggNOG" id="COG0099">
    <property type="taxonomic scope" value="Bacteria"/>
</dbReference>